<name>A0A813HM50_POLGL</name>
<dbReference type="AlphaFoldDB" id="A0A813HM50"/>
<dbReference type="EMBL" id="CAJNNV010031990">
    <property type="protein sequence ID" value="CAE8638533.1"/>
    <property type="molecule type" value="Genomic_DNA"/>
</dbReference>
<evidence type="ECO:0000313" key="2">
    <source>
        <dbReference type="Proteomes" id="UP000654075"/>
    </source>
</evidence>
<reference evidence="1" key="1">
    <citation type="submission" date="2021-02" db="EMBL/GenBank/DDBJ databases">
        <authorList>
            <person name="Dougan E. K."/>
            <person name="Rhodes N."/>
            <person name="Thang M."/>
            <person name="Chan C."/>
        </authorList>
    </citation>
    <scope>NUCLEOTIDE SEQUENCE</scope>
</reference>
<dbReference type="Proteomes" id="UP000654075">
    <property type="component" value="Unassembled WGS sequence"/>
</dbReference>
<sequence>VLPPLERKPKEAPLLHEIRRSSVSALRHGATPPCCSSAGDLLARSRRKSMVELDGSRPTSPTSPSAVVFDPLRARRNAFLKKRCCYRWCYSEELRGLIFDELLQEDADLRPSAAAALQGERASALLVSNGLQESCPEPPPLPEGSTASELLRRVTAEAIMLAGKADKAEGGQLAGVK</sequence>
<comment type="caution">
    <text evidence="1">The sequence shown here is derived from an EMBL/GenBank/DDBJ whole genome shotgun (WGS) entry which is preliminary data.</text>
</comment>
<gene>
    <name evidence="1" type="ORF">PGLA1383_LOCUS53700</name>
</gene>
<organism evidence="1 2">
    <name type="scientific">Polarella glacialis</name>
    <name type="common">Dinoflagellate</name>
    <dbReference type="NCBI Taxonomy" id="89957"/>
    <lineage>
        <taxon>Eukaryota</taxon>
        <taxon>Sar</taxon>
        <taxon>Alveolata</taxon>
        <taxon>Dinophyceae</taxon>
        <taxon>Suessiales</taxon>
        <taxon>Suessiaceae</taxon>
        <taxon>Polarella</taxon>
    </lineage>
</organism>
<keyword evidence="2" id="KW-1185">Reference proteome</keyword>
<evidence type="ECO:0000313" key="1">
    <source>
        <dbReference type="EMBL" id="CAE8638533.1"/>
    </source>
</evidence>
<proteinExistence type="predicted"/>
<feature type="non-terminal residue" evidence="1">
    <location>
        <position position="1"/>
    </location>
</feature>
<protein>
    <submittedName>
        <fullName evidence="1">Uncharacterized protein</fullName>
    </submittedName>
</protein>
<accession>A0A813HM50</accession>